<dbReference type="EMBL" id="JACBAZ010000004">
    <property type="protein sequence ID" value="NWK56189.1"/>
    <property type="molecule type" value="Genomic_DNA"/>
</dbReference>
<comment type="caution">
    <text evidence="8">The sequence shown here is derived from an EMBL/GenBank/DDBJ whole genome shotgun (WGS) entry which is preliminary data.</text>
</comment>
<dbReference type="PROSITE" id="PS50022">
    <property type="entry name" value="FA58C_3"/>
    <property type="match status" value="1"/>
</dbReference>
<evidence type="ECO:0000259" key="7">
    <source>
        <dbReference type="PROSITE" id="PS50022"/>
    </source>
</evidence>
<evidence type="ECO:0000256" key="1">
    <source>
        <dbReference type="ARBA" id="ARBA00007951"/>
    </source>
</evidence>
<dbReference type="SUPFAM" id="SSF51445">
    <property type="entry name" value="(Trans)glycosidases"/>
    <property type="match status" value="1"/>
</dbReference>
<feature type="chain" id="PRO_5032573925" description="alpha-L-fucosidase" evidence="6">
    <location>
        <begin position="19"/>
        <end position="729"/>
    </location>
</feature>
<dbReference type="PANTHER" id="PTHR10030:SF37">
    <property type="entry name" value="ALPHA-L-FUCOSIDASE-RELATED"/>
    <property type="match status" value="1"/>
</dbReference>
<keyword evidence="3 6" id="KW-0732">Signal</keyword>
<evidence type="ECO:0000256" key="5">
    <source>
        <dbReference type="ARBA" id="ARBA00023295"/>
    </source>
</evidence>
<dbReference type="InterPro" id="IPR017853">
    <property type="entry name" value="GH"/>
</dbReference>
<dbReference type="SMART" id="SM00812">
    <property type="entry name" value="Alpha_L_fucos"/>
    <property type="match status" value="1"/>
</dbReference>
<evidence type="ECO:0000256" key="2">
    <source>
        <dbReference type="ARBA" id="ARBA00012662"/>
    </source>
</evidence>
<feature type="domain" description="F5/8 type C" evidence="7">
    <location>
        <begin position="578"/>
        <end position="729"/>
    </location>
</feature>
<keyword evidence="5" id="KW-0326">Glycosidase</keyword>
<keyword evidence="9" id="KW-1185">Reference proteome</keyword>
<dbReference type="GO" id="GO:0006004">
    <property type="term" value="P:fucose metabolic process"/>
    <property type="evidence" value="ECO:0007669"/>
    <property type="project" value="TreeGrafter"/>
</dbReference>
<evidence type="ECO:0000256" key="3">
    <source>
        <dbReference type="ARBA" id="ARBA00022729"/>
    </source>
</evidence>
<dbReference type="Pfam" id="PF00754">
    <property type="entry name" value="F5_F8_type_C"/>
    <property type="match status" value="1"/>
</dbReference>
<dbReference type="GO" id="GO:0004560">
    <property type="term" value="F:alpha-L-fucosidase activity"/>
    <property type="evidence" value="ECO:0007669"/>
    <property type="project" value="InterPro"/>
</dbReference>
<dbReference type="Gene3D" id="3.20.20.80">
    <property type="entry name" value="Glycosidases"/>
    <property type="match status" value="1"/>
</dbReference>
<dbReference type="InterPro" id="IPR000421">
    <property type="entry name" value="FA58C"/>
</dbReference>
<dbReference type="PANTHER" id="PTHR10030">
    <property type="entry name" value="ALPHA-L-FUCOSIDASE"/>
    <property type="match status" value="1"/>
</dbReference>
<protein>
    <recommendedName>
        <fullName evidence="2">alpha-L-fucosidase</fullName>
        <ecNumber evidence="2">3.2.1.51</ecNumber>
    </recommendedName>
</protein>
<proteinExistence type="inferred from homology"/>
<dbReference type="SUPFAM" id="SSF49785">
    <property type="entry name" value="Galactose-binding domain-like"/>
    <property type="match status" value="1"/>
</dbReference>
<name>A0A851GG55_9BACT</name>
<dbReference type="GO" id="GO:0016139">
    <property type="term" value="P:glycoside catabolic process"/>
    <property type="evidence" value="ECO:0007669"/>
    <property type="project" value="TreeGrafter"/>
</dbReference>
<dbReference type="InterPro" id="IPR057739">
    <property type="entry name" value="Glyco_hydro_29_N"/>
</dbReference>
<accession>A0A851GG55</accession>
<dbReference type="EC" id="3.2.1.51" evidence="2"/>
<feature type="signal peptide" evidence="6">
    <location>
        <begin position="1"/>
        <end position="18"/>
    </location>
</feature>
<keyword evidence="4" id="KW-0378">Hydrolase</keyword>
<gene>
    <name evidence="8" type="ORF">HW115_11255</name>
</gene>
<dbReference type="InterPro" id="IPR000933">
    <property type="entry name" value="Glyco_hydro_29"/>
</dbReference>
<dbReference type="Proteomes" id="UP000557872">
    <property type="component" value="Unassembled WGS sequence"/>
</dbReference>
<organism evidence="8 9">
    <name type="scientific">Oceaniferula marina</name>
    <dbReference type="NCBI Taxonomy" id="2748318"/>
    <lineage>
        <taxon>Bacteria</taxon>
        <taxon>Pseudomonadati</taxon>
        <taxon>Verrucomicrobiota</taxon>
        <taxon>Verrucomicrobiia</taxon>
        <taxon>Verrucomicrobiales</taxon>
        <taxon>Verrucomicrobiaceae</taxon>
        <taxon>Oceaniferula</taxon>
    </lineage>
</organism>
<reference evidence="8 9" key="1">
    <citation type="submission" date="2020-07" db="EMBL/GenBank/DDBJ databases">
        <title>Roseicoccus Jingziensis gen. nov., sp. nov., isolated from coastal seawater.</title>
        <authorList>
            <person name="Feng X."/>
        </authorList>
    </citation>
    <scope>NUCLEOTIDE SEQUENCE [LARGE SCALE GENOMIC DNA]</scope>
    <source>
        <strain evidence="8 9">N1E253</strain>
    </source>
</reference>
<sequence length="729" mass="82207">MKRLLTPLTLLLAFPAFAQQLTPEEIKKLEATKPGQTILFDAGDSLNLRVAKATKCLPTKRQSLYTELEYTCFIHFGPNTFTGVEWGNGEEDPKVFNPKQVDADQWCRVAKEAGMKMMMITVKHHDGYCTWQTRYNDTFSVKASPWEDGKGDVLRLLSDACKKYGLKLGVYLSPADLYQIESKEGLYGNLSKYQDTIIPTDPASFQSNPMKGRKIPAGKPTFQYKVDDYNRYVLNQLYELLTEYGEIHEVWFDGAHPKRKGGQKYVREAWVELIRTLAPDACIAIKGPDVRWCGNEHGGTRQSEWSPVAIKGKYEDWAWTDARGGDLGSRQHLKGAGFVHWWVNEVDTSIRHGWFWRDEKQHVRSAEDVYDIYERTVGGNGVFLLNVPPNREGRFAERDVKALLGAGKRIRATYGKTAAGLKPGGEGVYQLDQSTVINRVMLMEPVKTQGQRVEEHAVDAWVDGAWKEVAKGTTIGYKKILRFSDVKTDKIRVRILQKRLEAKLSHVSVHHDLAPLKSPSLSRSQDGMVTIKGSGSLHYTLDGSQPTASSTVYKKPFALPEGGVVNVLAVRGEEKSEVVTARYDLSKAKWKIHHVSSQNPQSGEGADKAIDGDPSTLWHSKWSGGEDPHPHSLTIDFVEELDLKGFTYLPRKNSRGGVLDQYKVELSRDGKKWLIASDGRFDNIENDPTQREIRFKRVFPRVRYLRFTGVHSIENKPHSSAAEIGVITR</sequence>
<evidence type="ECO:0000256" key="4">
    <source>
        <dbReference type="ARBA" id="ARBA00022801"/>
    </source>
</evidence>
<dbReference type="GO" id="GO:0005764">
    <property type="term" value="C:lysosome"/>
    <property type="evidence" value="ECO:0007669"/>
    <property type="project" value="TreeGrafter"/>
</dbReference>
<evidence type="ECO:0000313" key="8">
    <source>
        <dbReference type="EMBL" id="NWK56189.1"/>
    </source>
</evidence>
<evidence type="ECO:0000313" key="9">
    <source>
        <dbReference type="Proteomes" id="UP000557872"/>
    </source>
</evidence>
<dbReference type="Gene3D" id="2.60.120.260">
    <property type="entry name" value="Galactose-binding domain-like"/>
    <property type="match status" value="2"/>
</dbReference>
<comment type="similarity">
    <text evidence="1">Belongs to the glycosyl hydrolase 29 family.</text>
</comment>
<dbReference type="InterPro" id="IPR026876">
    <property type="entry name" value="Fn3_assoc_repeat"/>
</dbReference>
<dbReference type="InterPro" id="IPR008979">
    <property type="entry name" value="Galactose-bd-like_sf"/>
</dbReference>
<dbReference type="AlphaFoldDB" id="A0A851GG55"/>
<dbReference type="Pfam" id="PF01120">
    <property type="entry name" value="Alpha_L_fucos"/>
    <property type="match status" value="1"/>
</dbReference>
<dbReference type="RefSeq" id="WP_178932929.1">
    <property type="nucleotide sequence ID" value="NZ_JACBAZ010000004.1"/>
</dbReference>
<dbReference type="Pfam" id="PF13287">
    <property type="entry name" value="Fn3_assoc"/>
    <property type="match status" value="1"/>
</dbReference>
<evidence type="ECO:0000256" key="6">
    <source>
        <dbReference type="SAM" id="SignalP"/>
    </source>
</evidence>